<reference evidence="1 2" key="1">
    <citation type="submission" date="2016-10" db="EMBL/GenBank/DDBJ databases">
        <authorList>
            <person name="de Groot N.N."/>
        </authorList>
    </citation>
    <scope>NUCLEOTIDE SEQUENCE [LARGE SCALE GENOMIC DNA]</scope>
    <source>
        <strain evidence="1 2">EP1-55-1</strain>
    </source>
</reference>
<dbReference type="RefSeq" id="WP_092913857.1">
    <property type="nucleotide sequence ID" value="NZ_FOXB01000046.1"/>
</dbReference>
<evidence type="ECO:0000313" key="1">
    <source>
        <dbReference type="EMBL" id="SFP84478.1"/>
    </source>
</evidence>
<gene>
    <name evidence="1" type="ORF">SAMN05216234_1469</name>
</gene>
<sequence length="94" mass="11205">MDLKELFHPKFFEVFNEDELKEIYKKACCGGYSCYVIFNEKYFFELSADLGDELEIYCDECESNENGEILDKEEFFKRLRAYPLQEVKVIEVDA</sequence>
<protein>
    <submittedName>
        <fullName evidence="1">Uncharacterized protein</fullName>
    </submittedName>
</protein>
<proteinExistence type="predicted"/>
<keyword evidence="2" id="KW-1185">Reference proteome</keyword>
<dbReference type="Proteomes" id="UP000199227">
    <property type="component" value="Unassembled WGS sequence"/>
</dbReference>
<accession>A0A1I5TNC3</accession>
<organism evidence="1 2">
    <name type="scientific">Hydrogenimonas thermophila</name>
    <dbReference type="NCBI Taxonomy" id="223786"/>
    <lineage>
        <taxon>Bacteria</taxon>
        <taxon>Pseudomonadati</taxon>
        <taxon>Campylobacterota</taxon>
        <taxon>Epsilonproteobacteria</taxon>
        <taxon>Campylobacterales</taxon>
        <taxon>Hydrogenimonadaceae</taxon>
        <taxon>Hydrogenimonas</taxon>
    </lineage>
</organism>
<evidence type="ECO:0000313" key="2">
    <source>
        <dbReference type="Proteomes" id="UP000199227"/>
    </source>
</evidence>
<dbReference type="EMBL" id="FOXB01000046">
    <property type="protein sequence ID" value="SFP84478.1"/>
    <property type="molecule type" value="Genomic_DNA"/>
</dbReference>
<dbReference type="AlphaFoldDB" id="A0A1I5TNC3"/>
<name>A0A1I5TNC3_9BACT</name>